<evidence type="ECO:0000256" key="1">
    <source>
        <dbReference type="SAM" id="MobiDB-lite"/>
    </source>
</evidence>
<feature type="region of interest" description="Disordered" evidence="1">
    <location>
        <begin position="1"/>
        <end position="24"/>
    </location>
</feature>
<evidence type="ECO:0000313" key="3">
    <source>
        <dbReference type="Proteomes" id="UP000008916"/>
    </source>
</evidence>
<dbReference type="Proteomes" id="UP000008916">
    <property type="component" value="Chromosome"/>
</dbReference>
<dbReference type="EMBL" id="CP002385">
    <property type="protein sequence ID" value="ADT97188.1"/>
    <property type="molecule type" value="Genomic_DNA"/>
</dbReference>
<dbReference type="AlphaFoldDB" id="E6TMU2"/>
<proteinExistence type="predicted"/>
<sequence length="52" mass="5747">MRTLPQESHADLGLVPDSDFTEDLRPMKNALGRCANTAEGLQNTHHANEKES</sequence>
<keyword evidence="3" id="KW-1185">Reference proteome</keyword>
<reference evidence="2 3" key="1">
    <citation type="journal article" date="2011" name="Stand. Genomic Sci.">
        <title>Complete genome sequence of Mycobacterium sp. strain (Spyr1) and reclassification to Mycobacterium gilvum Spyr1.</title>
        <authorList>
            <person name="Kallimanis A."/>
            <person name="Karabika E."/>
            <person name="Mavromatis K."/>
            <person name="Lapidus A."/>
            <person name="Labutti K.M."/>
            <person name="Liolios K."/>
            <person name="Ivanova N."/>
            <person name="Goodwin L."/>
            <person name="Woyke T."/>
            <person name="Velentzas A.D."/>
            <person name="Perisynakis A."/>
            <person name="Ouzounis C.C."/>
            <person name="Kyrpides N.C."/>
            <person name="Koukkou A.I."/>
            <person name="Drainas C."/>
        </authorList>
    </citation>
    <scope>NUCLEOTIDE SEQUENCE [LARGE SCALE GENOMIC DNA]</scope>
    <source>
        <strain evidence="3">DSM 45189 / LMG 24558 / Spyr1</strain>
    </source>
</reference>
<gene>
    <name evidence="2" type="ordered locus">Mspyr1_04770</name>
</gene>
<protein>
    <submittedName>
        <fullName evidence="2">Uncharacterized protein</fullName>
    </submittedName>
</protein>
<organism evidence="2 3">
    <name type="scientific">Mycolicibacterium gilvum (strain DSM 45189 / LMG 24558 / Spyr1)</name>
    <name type="common">Mycobacterium gilvum</name>
    <dbReference type="NCBI Taxonomy" id="278137"/>
    <lineage>
        <taxon>Bacteria</taxon>
        <taxon>Bacillati</taxon>
        <taxon>Actinomycetota</taxon>
        <taxon>Actinomycetes</taxon>
        <taxon>Mycobacteriales</taxon>
        <taxon>Mycobacteriaceae</taxon>
        <taxon>Mycolicibacterium</taxon>
    </lineage>
</organism>
<evidence type="ECO:0000313" key="2">
    <source>
        <dbReference type="EMBL" id="ADT97188.1"/>
    </source>
</evidence>
<dbReference type="HOGENOM" id="CLU_3082104_0_0_11"/>
<name>E6TMU2_MYCSR</name>
<accession>E6TMU2</accession>
<dbReference type="KEGG" id="msp:Mspyr1_04770"/>